<dbReference type="InterPro" id="IPR008928">
    <property type="entry name" value="6-hairpin_glycosidase_sf"/>
</dbReference>
<dbReference type="Proteomes" id="UP000595460">
    <property type="component" value="Chromosome"/>
</dbReference>
<dbReference type="PANTHER" id="PTHR15108">
    <property type="entry name" value="N-ACYLGLUCOSAMINE-2-EPIMERASE"/>
    <property type="match status" value="1"/>
</dbReference>
<comment type="similarity">
    <text evidence="1">Belongs to the N-acylglucosamine 2-epimerase family.</text>
</comment>
<dbReference type="Gene3D" id="1.50.10.10">
    <property type="match status" value="1"/>
</dbReference>
<dbReference type="InterPro" id="IPR034116">
    <property type="entry name" value="AGE_dom"/>
</dbReference>
<sequence length="423" mass="48328">MTDAKLTLPKTNSSPWSNRPFHRQYLMRQANNLFDFFEAPSMNAKGGFFELDDEGNPLDADNANRQIHVTTRMVHCAVLGSLIGRPGSDEIVDHGMRYIWEKHRDGRHGGYVWSLDDDGVTNGAKQAYGHAFVLLAASSAKLVGHPLADQMIADVTGIINARFWDEKSGSVKDEYNQDWSQLLPYRGQNANMHMTEALMAAFEATGNRDYLGKAERIAELIIARNAVPLGHRVAEHFDQHWVLDKNYEGNEMFRPSGTTPGHWLEWARLLYQLWVLGEKRHSWMTGAARELFVQSIELGWDKVHGGFFYTLDWDNKPIMREKLWWPTSEAIGAAAYISAFDNGDYFQAWYRKLWDYAENHVIDHKRGGWLSELTEDLRPTSRLFVGKPDIYHALQACLIPLYPANGSLTKGIIEADHTMRQHH</sequence>
<keyword evidence="4" id="KW-1185">Reference proteome</keyword>
<dbReference type="RefSeq" id="WP_201655346.1">
    <property type="nucleotide sequence ID" value="NZ_CP068047.1"/>
</dbReference>
<evidence type="ECO:0000256" key="2">
    <source>
        <dbReference type="ARBA" id="ARBA00023235"/>
    </source>
</evidence>
<proteinExistence type="inferred from homology"/>
<dbReference type="EMBL" id="CP068047">
    <property type="protein sequence ID" value="QQR35537.1"/>
    <property type="molecule type" value="Genomic_DNA"/>
</dbReference>
<evidence type="ECO:0000256" key="1">
    <source>
        <dbReference type="ARBA" id="ARBA00008558"/>
    </source>
</evidence>
<evidence type="ECO:0000313" key="4">
    <source>
        <dbReference type="Proteomes" id="UP000595460"/>
    </source>
</evidence>
<protein>
    <submittedName>
        <fullName evidence="3">AGE family epimerase/isomerase</fullName>
    </submittedName>
</protein>
<organism evidence="3 4">
    <name type="scientific">Devosia oryziradicis</name>
    <dbReference type="NCBI Taxonomy" id="2801335"/>
    <lineage>
        <taxon>Bacteria</taxon>
        <taxon>Pseudomonadati</taxon>
        <taxon>Pseudomonadota</taxon>
        <taxon>Alphaproteobacteria</taxon>
        <taxon>Hyphomicrobiales</taxon>
        <taxon>Devosiaceae</taxon>
        <taxon>Devosia</taxon>
    </lineage>
</organism>
<dbReference type="InterPro" id="IPR012341">
    <property type="entry name" value="6hp_glycosidase-like_sf"/>
</dbReference>
<dbReference type="CDD" id="cd00249">
    <property type="entry name" value="AGE"/>
    <property type="match status" value="1"/>
</dbReference>
<keyword evidence="2" id="KW-0413">Isomerase</keyword>
<accession>A0ABX7BVH2</accession>
<dbReference type="Pfam" id="PF07221">
    <property type="entry name" value="GlcNAc_2-epim"/>
    <property type="match status" value="1"/>
</dbReference>
<name>A0ABX7BVH2_9HYPH</name>
<evidence type="ECO:0000313" key="3">
    <source>
        <dbReference type="EMBL" id="QQR35537.1"/>
    </source>
</evidence>
<dbReference type="InterPro" id="IPR010819">
    <property type="entry name" value="AGE/CE"/>
</dbReference>
<reference evidence="3 4" key="1">
    <citation type="submission" date="2021-01" db="EMBL/GenBank/DDBJ databases">
        <title>Genome seq and assembly of Devosia sp. G19.</title>
        <authorList>
            <person name="Chhetri G."/>
        </authorList>
    </citation>
    <scope>NUCLEOTIDE SEQUENCE [LARGE SCALE GENOMIC DNA]</scope>
    <source>
        <strain evidence="3 4">G19</strain>
    </source>
</reference>
<gene>
    <name evidence="3" type="ORF">JI749_14475</name>
</gene>
<dbReference type="SUPFAM" id="SSF48208">
    <property type="entry name" value="Six-hairpin glycosidases"/>
    <property type="match status" value="1"/>
</dbReference>